<dbReference type="STRING" id="1073090.A0A1L9SM81"/>
<feature type="compositionally biased region" description="Basic and acidic residues" evidence="1">
    <location>
        <begin position="1"/>
        <end position="10"/>
    </location>
</feature>
<dbReference type="RefSeq" id="XP_022582810.1">
    <property type="nucleotide sequence ID" value="XM_022726242.1"/>
</dbReference>
<accession>A0A1L9SM81</accession>
<feature type="compositionally biased region" description="Basic and acidic residues" evidence="1">
    <location>
        <begin position="27"/>
        <end position="37"/>
    </location>
</feature>
<name>A0A1L9SM81_9EURO</name>
<evidence type="ECO:0000313" key="3">
    <source>
        <dbReference type="Proteomes" id="UP000184188"/>
    </source>
</evidence>
<dbReference type="GeneID" id="34612706"/>
<dbReference type="EMBL" id="KV878339">
    <property type="protein sequence ID" value="OJJ48300.1"/>
    <property type="molecule type" value="Genomic_DNA"/>
</dbReference>
<dbReference type="Proteomes" id="UP000184188">
    <property type="component" value="Unassembled WGS sequence"/>
</dbReference>
<organism evidence="2 3">
    <name type="scientific">Penicilliopsis zonata CBS 506.65</name>
    <dbReference type="NCBI Taxonomy" id="1073090"/>
    <lineage>
        <taxon>Eukaryota</taxon>
        <taxon>Fungi</taxon>
        <taxon>Dikarya</taxon>
        <taxon>Ascomycota</taxon>
        <taxon>Pezizomycotina</taxon>
        <taxon>Eurotiomycetes</taxon>
        <taxon>Eurotiomycetidae</taxon>
        <taxon>Eurotiales</taxon>
        <taxon>Aspergillaceae</taxon>
        <taxon>Penicilliopsis</taxon>
    </lineage>
</organism>
<protein>
    <submittedName>
        <fullName evidence="2">Uncharacterized protein</fullName>
    </submittedName>
</protein>
<reference evidence="3" key="1">
    <citation type="journal article" date="2017" name="Genome Biol.">
        <title>Comparative genomics reveals high biological diversity and specific adaptations in the industrially and medically important fungal genus Aspergillus.</title>
        <authorList>
            <person name="de Vries R.P."/>
            <person name="Riley R."/>
            <person name="Wiebenga A."/>
            <person name="Aguilar-Osorio G."/>
            <person name="Amillis S."/>
            <person name="Uchima C.A."/>
            <person name="Anderluh G."/>
            <person name="Asadollahi M."/>
            <person name="Askin M."/>
            <person name="Barry K."/>
            <person name="Battaglia E."/>
            <person name="Bayram O."/>
            <person name="Benocci T."/>
            <person name="Braus-Stromeyer S.A."/>
            <person name="Caldana C."/>
            <person name="Canovas D."/>
            <person name="Cerqueira G.C."/>
            <person name="Chen F."/>
            <person name="Chen W."/>
            <person name="Choi C."/>
            <person name="Clum A."/>
            <person name="Dos Santos R.A."/>
            <person name="Damasio A.R."/>
            <person name="Diallinas G."/>
            <person name="Emri T."/>
            <person name="Fekete E."/>
            <person name="Flipphi M."/>
            <person name="Freyberg S."/>
            <person name="Gallo A."/>
            <person name="Gournas C."/>
            <person name="Habgood R."/>
            <person name="Hainaut M."/>
            <person name="Harispe M.L."/>
            <person name="Henrissat B."/>
            <person name="Hilden K.S."/>
            <person name="Hope R."/>
            <person name="Hossain A."/>
            <person name="Karabika E."/>
            <person name="Karaffa L."/>
            <person name="Karanyi Z."/>
            <person name="Krasevec N."/>
            <person name="Kuo A."/>
            <person name="Kusch H."/>
            <person name="LaButti K."/>
            <person name="Lagendijk E.L."/>
            <person name="Lapidus A."/>
            <person name="Levasseur A."/>
            <person name="Lindquist E."/>
            <person name="Lipzen A."/>
            <person name="Logrieco A.F."/>
            <person name="MacCabe A."/>
            <person name="Maekelae M.R."/>
            <person name="Malavazi I."/>
            <person name="Melin P."/>
            <person name="Meyer V."/>
            <person name="Mielnichuk N."/>
            <person name="Miskei M."/>
            <person name="Molnar A.P."/>
            <person name="Mule G."/>
            <person name="Ngan C.Y."/>
            <person name="Orejas M."/>
            <person name="Orosz E."/>
            <person name="Ouedraogo J.P."/>
            <person name="Overkamp K.M."/>
            <person name="Park H.-S."/>
            <person name="Perrone G."/>
            <person name="Piumi F."/>
            <person name="Punt P.J."/>
            <person name="Ram A.F."/>
            <person name="Ramon A."/>
            <person name="Rauscher S."/>
            <person name="Record E."/>
            <person name="Riano-Pachon D.M."/>
            <person name="Robert V."/>
            <person name="Roehrig J."/>
            <person name="Ruller R."/>
            <person name="Salamov A."/>
            <person name="Salih N.S."/>
            <person name="Samson R.A."/>
            <person name="Sandor E."/>
            <person name="Sanguinetti M."/>
            <person name="Schuetze T."/>
            <person name="Sepcic K."/>
            <person name="Shelest E."/>
            <person name="Sherlock G."/>
            <person name="Sophianopoulou V."/>
            <person name="Squina F.M."/>
            <person name="Sun H."/>
            <person name="Susca A."/>
            <person name="Todd R.B."/>
            <person name="Tsang A."/>
            <person name="Unkles S.E."/>
            <person name="van de Wiele N."/>
            <person name="van Rossen-Uffink D."/>
            <person name="Oliveira J.V."/>
            <person name="Vesth T.C."/>
            <person name="Visser J."/>
            <person name="Yu J.-H."/>
            <person name="Zhou M."/>
            <person name="Andersen M.R."/>
            <person name="Archer D.B."/>
            <person name="Baker S.E."/>
            <person name="Benoit I."/>
            <person name="Brakhage A.A."/>
            <person name="Braus G.H."/>
            <person name="Fischer R."/>
            <person name="Frisvad J.C."/>
            <person name="Goldman G.H."/>
            <person name="Houbraken J."/>
            <person name="Oakley B."/>
            <person name="Pocsi I."/>
            <person name="Scazzocchio C."/>
            <person name="Seiboth B."/>
            <person name="vanKuyk P.A."/>
            <person name="Wortman J."/>
            <person name="Dyer P.S."/>
            <person name="Grigoriev I.V."/>
        </authorList>
    </citation>
    <scope>NUCLEOTIDE SEQUENCE [LARGE SCALE GENOMIC DNA]</scope>
    <source>
        <strain evidence="3">CBS 506.65</strain>
    </source>
</reference>
<feature type="region of interest" description="Disordered" evidence="1">
    <location>
        <begin position="1"/>
        <end position="37"/>
    </location>
</feature>
<proteinExistence type="predicted"/>
<gene>
    <name evidence="2" type="ORF">ASPZODRAFT_1558550</name>
</gene>
<keyword evidence="3" id="KW-1185">Reference proteome</keyword>
<evidence type="ECO:0000256" key="1">
    <source>
        <dbReference type="SAM" id="MobiDB-lite"/>
    </source>
</evidence>
<dbReference type="AlphaFoldDB" id="A0A1L9SM81"/>
<evidence type="ECO:0000313" key="2">
    <source>
        <dbReference type="EMBL" id="OJJ48300.1"/>
    </source>
</evidence>
<dbReference type="VEuPathDB" id="FungiDB:ASPZODRAFT_1558550"/>
<sequence length="91" mass="10784">MDRSLDEIIAERPNQNQNRGRRQPQNRRRDGVKKPYRDERVDLDRDWVHDKFEDDRDGAFVDSTVMSPFMPPAFLTVHLSPSVPFPATYPW</sequence>